<protein>
    <submittedName>
        <fullName evidence="2">Uncharacterized protein</fullName>
    </submittedName>
</protein>
<name>A0ABT4AAS7_9BACT</name>
<accession>A0ABT4AAS7</accession>
<comment type="caution">
    <text evidence="2">The sequence shown here is derived from an EMBL/GenBank/DDBJ whole genome shotgun (WGS) entry which is preliminary data.</text>
</comment>
<gene>
    <name evidence="2" type="ORF">OV287_30305</name>
</gene>
<feature type="compositionally biased region" description="Basic residues" evidence="1">
    <location>
        <begin position="288"/>
        <end position="301"/>
    </location>
</feature>
<proteinExistence type="predicted"/>
<evidence type="ECO:0000313" key="3">
    <source>
        <dbReference type="Proteomes" id="UP001207654"/>
    </source>
</evidence>
<organism evidence="2 3">
    <name type="scientific">Archangium lansingense</name>
    <dbReference type="NCBI Taxonomy" id="2995310"/>
    <lineage>
        <taxon>Bacteria</taxon>
        <taxon>Pseudomonadati</taxon>
        <taxon>Myxococcota</taxon>
        <taxon>Myxococcia</taxon>
        <taxon>Myxococcales</taxon>
        <taxon>Cystobacterineae</taxon>
        <taxon>Archangiaceae</taxon>
        <taxon>Archangium</taxon>
    </lineage>
</organism>
<dbReference type="EMBL" id="JAPNKA010000001">
    <property type="protein sequence ID" value="MCY1078764.1"/>
    <property type="molecule type" value="Genomic_DNA"/>
</dbReference>
<reference evidence="2 3" key="1">
    <citation type="submission" date="2022-11" db="EMBL/GenBank/DDBJ databases">
        <title>Minimal conservation of predation-associated metabolite biosynthetic gene clusters underscores biosynthetic potential of Myxococcota including descriptions for ten novel species: Archangium lansinium sp. nov., Myxococcus landrumus sp. nov., Nannocystis bai.</title>
        <authorList>
            <person name="Ahearne A."/>
            <person name="Stevens C."/>
            <person name="Phillips K."/>
        </authorList>
    </citation>
    <scope>NUCLEOTIDE SEQUENCE [LARGE SCALE GENOMIC DNA]</scope>
    <source>
        <strain evidence="2 3">MIWBW</strain>
    </source>
</reference>
<sequence length="599" mass="65875">MSIQLFGRWNLEVTKAIHNLENRFQVQGADSGNGTFPPTVGLNLTPAGTAWLLTAEYREATAQPWKSSDMMIDPGPLDRVDIQATIGAEDPLPSRDFEDIQWAARYLDGTLLEIPHRPYAVRTQDLFQMPDGIFETALGTYYMAVRVVNRWGLPFTSDHVLNISAASRAALAVGGIHVIDAWSHAELTSLGQSQRGTGMVLGPLVPGSARTVYFKIDVSAAAPRKHEVEFVLQNVTGMADPLHPARRVRKQIFVSRTAVDPQTGEIVAEVQEGTLRFKLREIAIDRKNGRKGRKRCPPPRRRPGEKDVRDRLRHTLQALLDGRPIDPCVIQELLACYCTQGPGGGHPLDPMRPTDGRFCYDPFFAFPTRFSYTITPRVPFEGQYGPIPFQDPWWKVLLLVIAVLLLLAGALSEAADVAYHDEDLVIGSLGRSQQNDVDAALCVLDTDRALGFGQVLDVQSNEDNQNFENALDGQITLASTIMPIAEVMALLADPNTPDAQLQVFKSGATTGLTHGLMSGFTSMPFTREDDGTQFNLPQLRISPDPAFGENVSRPGDSGSIWVHRATGRPVALHHSGTDDPDRATASFLEDVFKQLKVTL</sequence>
<evidence type="ECO:0000256" key="1">
    <source>
        <dbReference type="SAM" id="MobiDB-lite"/>
    </source>
</evidence>
<dbReference type="Proteomes" id="UP001207654">
    <property type="component" value="Unassembled WGS sequence"/>
</dbReference>
<keyword evidence="3" id="KW-1185">Reference proteome</keyword>
<feature type="region of interest" description="Disordered" evidence="1">
    <location>
        <begin position="288"/>
        <end position="308"/>
    </location>
</feature>
<dbReference type="RefSeq" id="WP_267537527.1">
    <property type="nucleotide sequence ID" value="NZ_JAPNKA010000001.1"/>
</dbReference>
<evidence type="ECO:0000313" key="2">
    <source>
        <dbReference type="EMBL" id="MCY1078764.1"/>
    </source>
</evidence>